<keyword evidence="6" id="KW-0863">Zinc-finger</keyword>
<keyword evidence="5" id="KW-0539">Nucleus</keyword>
<dbReference type="PRINTS" id="PR01246">
    <property type="entry name" value="RAD1REPAIR"/>
</dbReference>
<keyword evidence="9" id="KW-1185">Reference proteome</keyword>
<proteinExistence type="inferred from homology"/>
<evidence type="ECO:0000256" key="6">
    <source>
        <dbReference type="PROSITE-ProRule" id="PRU00325"/>
    </source>
</evidence>
<dbReference type="GO" id="GO:0006281">
    <property type="term" value="P:DNA repair"/>
    <property type="evidence" value="ECO:0007669"/>
    <property type="project" value="UniProtKB-KW"/>
</dbReference>
<dbReference type="PANTHER" id="PTHR10870">
    <property type="entry name" value="CELL CYCLE CHECKPOINT PROTEIN RAD1"/>
    <property type="match status" value="1"/>
</dbReference>
<dbReference type="InterPro" id="IPR007527">
    <property type="entry name" value="Znf_SWIM"/>
</dbReference>
<evidence type="ECO:0000256" key="4">
    <source>
        <dbReference type="ARBA" id="ARBA00023204"/>
    </source>
</evidence>
<evidence type="ECO:0000256" key="2">
    <source>
        <dbReference type="ARBA" id="ARBA00010991"/>
    </source>
</evidence>
<reference evidence="8 9" key="1">
    <citation type="submission" date="2015-07" db="EMBL/GenBank/DDBJ databases">
        <title>The genome of Eufriesea mexicana.</title>
        <authorList>
            <person name="Pan H."/>
            <person name="Kapheim K."/>
        </authorList>
    </citation>
    <scope>NUCLEOTIDE SEQUENCE [LARGE SCALE GENOMIC DNA]</scope>
    <source>
        <strain evidence="8">0111107269</strain>
        <tissue evidence="8">Whole body</tissue>
    </source>
</reference>
<protein>
    <submittedName>
        <fullName evidence="8">Cell cycle checkpoint protein RAD1</fullName>
    </submittedName>
</protein>
<dbReference type="PRINTS" id="PR01245">
    <property type="entry name" value="RAD1REC1"/>
</dbReference>
<dbReference type="EMBL" id="KQ761662">
    <property type="protein sequence ID" value="OAD57181.1"/>
    <property type="molecule type" value="Genomic_DNA"/>
</dbReference>
<dbReference type="SUPFAM" id="SSF55979">
    <property type="entry name" value="DNA clamp"/>
    <property type="match status" value="1"/>
</dbReference>
<gene>
    <name evidence="8" type="ORF">WN48_02309</name>
</gene>
<keyword evidence="4" id="KW-0234">DNA repair</keyword>
<evidence type="ECO:0000256" key="3">
    <source>
        <dbReference type="ARBA" id="ARBA00022763"/>
    </source>
</evidence>
<comment type="similarity">
    <text evidence="2">Belongs to the rad1 family.</text>
</comment>
<evidence type="ECO:0000259" key="7">
    <source>
        <dbReference type="PROSITE" id="PS50966"/>
    </source>
</evidence>
<comment type="subcellular location">
    <subcellularLocation>
        <location evidence="1">Nucleus</location>
    </subcellularLocation>
</comment>
<keyword evidence="6" id="KW-0479">Metal-binding</keyword>
<dbReference type="CDD" id="cd00577">
    <property type="entry name" value="PCNA"/>
    <property type="match status" value="1"/>
</dbReference>
<evidence type="ECO:0000313" key="9">
    <source>
        <dbReference type="Proteomes" id="UP000250275"/>
    </source>
</evidence>
<evidence type="ECO:0000256" key="1">
    <source>
        <dbReference type="ARBA" id="ARBA00004123"/>
    </source>
</evidence>
<organism evidence="8 9">
    <name type="scientific">Eufriesea mexicana</name>
    <dbReference type="NCBI Taxonomy" id="516756"/>
    <lineage>
        <taxon>Eukaryota</taxon>
        <taxon>Metazoa</taxon>
        <taxon>Ecdysozoa</taxon>
        <taxon>Arthropoda</taxon>
        <taxon>Hexapoda</taxon>
        <taxon>Insecta</taxon>
        <taxon>Pterygota</taxon>
        <taxon>Neoptera</taxon>
        <taxon>Endopterygota</taxon>
        <taxon>Hymenoptera</taxon>
        <taxon>Apocrita</taxon>
        <taxon>Aculeata</taxon>
        <taxon>Apoidea</taxon>
        <taxon>Anthophila</taxon>
        <taxon>Apidae</taxon>
        <taxon>Eufriesea</taxon>
    </lineage>
</organism>
<dbReference type="InterPro" id="IPR003011">
    <property type="entry name" value="Cell_cycle_checkpoint_Rad1"/>
</dbReference>
<dbReference type="Pfam" id="PF02144">
    <property type="entry name" value="Rad1"/>
    <property type="match status" value="1"/>
</dbReference>
<feature type="domain" description="SWIM-type" evidence="7">
    <location>
        <begin position="90"/>
        <end position="140"/>
    </location>
</feature>
<dbReference type="OrthoDB" id="337581at2759"/>
<keyword evidence="6" id="KW-0862">Zinc</keyword>
<name>A0A310SFU2_9HYME</name>
<evidence type="ECO:0000313" key="8">
    <source>
        <dbReference type="EMBL" id="OAD57181.1"/>
    </source>
</evidence>
<dbReference type="PROSITE" id="PS50966">
    <property type="entry name" value="ZF_SWIM"/>
    <property type="match status" value="1"/>
</dbReference>
<keyword evidence="3" id="KW-0227">DNA damage</keyword>
<evidence type="ECO:0000256" key="5">
    <source>
        <dbReference type="ARBA" id="ARBA00023242"/>
    </source>
</evidence>
<dbReference type="Proteomes" id="UP000250275">
    <property type="component" value="Unassembled WGS sequence"/>
</dbReference>
<sequence length="385" mass="43218">MSVNEQLTTSVFPLSTYDKKYAEFVNKVLKESADSFEKEKKYNVLLNLYNVFGGIFERALELYEQGRITYIFASESAGVAPYSNRNNARYLVQVKGLSGAIYTFFPDINYCICASFRCQVLNNKSLFTCKHVLAVWLASVTKEKSATCFGTDNGLKVTVEDAKCMQASAYIPIRVFQVFNLKEDVIFKINLNVLVECLCMFWGNINSQGNSVALQLCYKGNGHPVTVLIEENGIITDCSLKTQDPDELLDFHLEPENVLNKVVLQTELLKDVLSELDSTSELINLLLSPSPPFFRISTAGLAGLCHIELPHDGELVDNFQCTSKAISSYKLSHIKPAMKALSCANKVSLRTDTCGLLCFQYMVKTEETHICYIEYYISPVIDEDE</sequence>
<accession>A0A310SFU2</accession>
<dbReference type="InterPro" id="IPR003021">
    <property type="entry name" value="Rad1_Rec1_Rad17"/>
</dbReference>
<dbReference type="Gene3D" id="3.70.10.10">
    <property type="match status" value="1"/>
</dbReference>
<dbReference type="GO" id="GO:0030896">
    <property type="term" value="C:checkpoint clamp complex"/>
    <property type="evidence" value="ECO:0007669"/>
    <property type="project" value="TreeGrafter"/>
</dbReference>
<dbReference type="GO" id="GO:0008270">
    <property type="term" value="F:zinc ion binding"/>
    <property type="evidence" value="ECO:0007669"/>
    <property type="project" value="UniProtKB-KW"/>
</dbReference>
<dbReference type="AlphaFoldDB" id="A0A310SFU2"/>
<dbReference type="InterPro" id="IPR046938">
    <property type="entry name" value="DNA_clamp_sf"/>
</dbReference>
<dbReference type="PANTHER" id="PTHR10870:SF0">
    <property type="entry name" value="CELL CYCLE CHECKPOINT PROTEIN RAD1"/>
    <property type="match status" value="1"/>
</dbReference>
<dbReference type="GO" id="GO:0000077">
    <property type="term" value="P:DNA damage checkpoint signaling"/>
    <property type="evidence" value="ECO:0007669"/>
    <property type="project" value="InterPro"/>
</dbReference>